<dbReference type="EMBL" id="SNVV01000002">
    <property type="protein sequence ID" value="TDN56201.1"/>
    <property type="molecule type" value="Genomic_DNA"/>
</dbReference>
<feature type="transmembrane region" description="Helical" evidence="8">
    <location>
        <begin position="20"/>
        <end position="38"/>
    </location>
</feature>
<dbReference type="AlphaFoldDB" id="A0A4R6EDE1"/>
<dbReference type="Proteomes" id="UP000295129">
    <property type="component" value="Unassembled WGS sequence"/>
</dbReference>
<dbReference type="Pfam" id="PF02472">
    <property type="entry name" value="ExbD"/>
    <property type="match status" value="1"/>
</dbReference>
<keyword evidence="5 8" id="KW-1133">Transmembrane helix</keyword>
<organism evidence="9 10">
    <name type="scientific">Azoarcus indigens</name>
    <dbReference type="NCBI Taxonomy" id="29545"/>
    <lineage>
        <taxon>Bacteria</taxon>
        <taxon>Pseudomonadati</taxon>
        <taxon>Pseudomonadota</taxon>
        <taxon>Betaproteobacteria</taxon>
        <taxon>Rhodocyclales</taxon>
        <taxon>Zoogloeaceae</taxon>
        <taxon>Azoarcus</taxon>
    </lineage>
</organism>
<gene>
    <name evidence="9" type="ORF">C7389_102136</name>
</gene>
<evidence type="ECO:0000256" key="2">
    <source>
        <dbReference type="ARBA" id="ARBA00005811"/>
    </source>
</evidence>
<keyword evidence="4 7" id="KW-0812">Transmembrane</keyword>
<sequence length="140" mass="14785">MKFRRLGRRQEEPEINLIPLIDVVLVIIIFLMLTTTFSKVSGLEINLPSAASEGSDTVANEIAVAVTASGDVLVNRQPVVGRDIDAIAGALGKAVPPGKEPIVVISADAKAAHQSVIDIMQAAQRVGLAHITFATQNPPQ</sequence>
<dbReference type="InterPro" id="IPR003400">
    <property type="entry name" value="ExbD"/>
</dbReference>
<keyword evidence="7" id="KW-0813">Transport</keyword>
<evidence type="ECO:0000256" key="1">
    <source>
        <dbReference type="ARBA" id="ARBA00004162"/>
    </source>
</evidence>
<comment type="caution">
    <text evidence="9">The sequence shown here is derived from an EMBL/GenBank/DDBJ whole genome shotgun (WGS) entry which is preliminary data.</text>
</comment>
<dbReference type="RefSeq" id="WP_133588443.1">
    <property type="nucleotide sequence ID" value="NZ_SNVV01000002.1"/>
</dbReference>
<comment type="subcellular location">
    <subcellularLocation>
        <location evidence="1">Cell membrane</location>
        <topology evidence="1">Single-pass membrane protein</topology>
    </subcellularLocation>
    <subcellularLocation>
        <location evidence="7">Cell membrane</location>
        <topology evidence="7">Single-pass type II membrane protein</topology>
    </subcellularLocation>
</comment>
<dbReference type="GO" id="GO:0022857">
    <property type="term" value="F:transmembrane transporter activity"/>
    <property type="evidence" value="ECO:0007669"/>
    <property type="project" value="InterPro"/>
</dbReference>
<reference evidence="9 10" key="1">
    <citation type="submission" date="2019-03" db="EMBL/GenBank/DDBJ databases">
        <title>Genomic Encyclopedia of Type Strains, Phase IV (KMG-IV): sequencing the most valuable type-strain genomes for metagenomic binning, comparative biology and taxonomic classification.</title>
        <authorList>
            <person name="Goeker M."/>
        </authorList>
    </citation>
    <scope>NUCLEOTIDE SEQUENCE [LARGE SCALE GENOMIC DNA]</scope>
    <source>
        <strain evidence="9 10">DSM 12121</strain>
    </source>
</reference>
<dbReference type="OrthoDB" id="424972at2"/>
<keyword evidence="6 8" id="KW-0472">Membrane</keyword>
<dbReference type="PANTHER" id="PTHR30558">
    <property type="entry name" value="EXBD MEMBRANE COMPONENT OF PMF-DRIVEN MACROMOLECULE IMPORT SYSTEM"/>
    <property type="match status" value="1"/>
</dbReference>
<evidence type="ECO:0000256" key="7">
    <source>
        <dbReference type="RuleBase" id="RU003879"/>
    </source>
</evidence>
<proteinExistence type="inferred from homology"/>
<dbReference type="GO" id="GO:0015031">
    <property type="term" value="P:protein transport"/>
    <property type="evidence" value="ECO:0007669"/>
    <property type="project" value="UniProtKB-KW"/>
</dbReference>
<dbReference type="GO" id="GO:0005886">
    <property type="term" value="C:plasma membrane"/>
    <property type="evidence" value="ECO:0007669"/>
    <property type="project" value="UniProtKB-SubCell"/>
</dbReference>
<evidence type="ECO:0000256" key="5">
    <source>
        <dbReference type="ARBA" id="ARBA00022989"/>
    </source>
</evidence>
<comment type="similarity">
    <text evidence="2 7">Belongs to the ExbD/TolR family.</text>
</comment>
<evidence type="ECO:0000313" key="9">
    <source>
        <dbReference type="EMBL" id="TDN56201.1"/>
    </source>
</evidence>
<protein>
    <submittedName>
        <fullName evidence="9">Biopolymer transport protein ExbD</fullName>
    </submittedName>
</protein>
<evidence type="ECO:0000313" key="10">
    <source>
        <dbReference type="Proteomes" id="UP000295129"/>
    </source>
</evidence>
<dbReference type="PANTHER" id="PTHR30558:SF3">
    <property type="entry name" value="BIOPOLYMER TRANSPORT PROTEIN EXBD-RELATED"/>
    <property type="match status" value="1"/>
</dbReference>
<keyword evidence="3" id="KW-1003">Cell membrane</keyword>
<dbReference type="Gene3D" id="3.30.420.270">
    <property type="match status" value="1"/>
</dbReference>
<evidence type="ECO:0000256" key="6">
    <source>
        <dbReference type="ARBA" id="ARBA00023136"/>
    </source>
</evidence>
<accession>A0A4R6EDE1</accession>
<evidence type="ECO:0000256" key="3">
    <source>
        <dbReference type="ARBA" id="ARBA00022475"/>
    </source>
</evidence>
<keyword evidence="10" id="KW-1185">Reference proteome</keyword>
<keyword evidence="7" id="KW-0653">Protein transport</keyword>
<evidence type="ECO:0000256" key="4">
    <source>
        <dbReference type="ARBA" id="ARBA00022692"/>
    </source>
</evidence>
<name>A0A4R6EDE1_9RHOO</name>
<evidence type="ECO:0000256" key="8">
    <source>
        <dbReference type="SAM" id="Phobius"/>
    </source>
</evidence>